<accession>A0AA95MW01</accession>
<keyword evidence="1" id="KW-0547">Nucleotide-binding</keyword>
<dbReference type="Pfam" id="PF13614">
    <property type="entry name" value="AAA_31"/>
    <property type="match status" value="1"/>
</dbReference>
<dbReference type="Proteomes" id="UP001178288">
    <property type="component" value="Chromosome"/>
</dbReference>
<name>A0AA95MW01_9BACI</name>
<evidence type="ECO:0000256" key="1">
    <source>
        <dbReference type="ARBA" id="ARBA00022741"/>
    </source>
</evidence>
<keyword evidence="5" id="KW-1185">Reference proteome</keyword>
<dbReference type="InterPro" id="IPR025669">
    <property type="entry name" value="AAA_dom"/>
</dbReference>
<evidence type="ECO:0000313" key="4">
    <source>
        <dbReference type="EMBL" id="WHY88416.1"/>
    </source>
</evidence>
<dbReference type="InterPro" id="IPR050625">
    <property type="entry name" value="ParA/MinD_ATPase"/>
</dbReference>
<dbReference type="InterPro" id="IPR025501">
    <property type="entry name" value="MinD_FleN"/>
</dbReference>
<dbReference type="GO" id="GO:0016887">
    <property type="term" value="F:ATP hydrolysis activity"/>
    <property type="evidence" value="ECO:0007669"/>
    <property type="project" value="TreeGrafter"/>
</dbReference>
<organism evidence="4 5">
    <name type="scientific">Neobacillus novalis</name>
    <dbReference type="NCBI Taxonomy" id="220687"/>
    <lineage>
        <taxon>Bacteria</taxon>
        <taxon>Bacillati</taxon>
        <taxon>Bacillota</taxon>
        <taxon>Bacilli</taxon>
        <taxon>Bacillales</taxon>
        <taxon>Bacillaceae</taxon>
        <taxon>Neobacillus</taxon>
    </lineage>
</organism>
<dbReference type="RefSeq" id="WP_066086265.1">
    <property type="nucleotide sequence ID" value="NZ_CP126114.1"/>
</dbReference>
<protein>
    <submittedName>
        <fullName evidence="4">MinD/ParA family protein</fullName>
    </submittedName>
</protein>
<dbReference type="GO" id="GO:0005524">
    <property type="term" value="F:ATP binding"/>
    <property type="evidence" value="ECO:0007669"/>
    <property type="project" value="UniProtKB-KW"/>
</dbReference>
<dbReference type="PANTHER" id="PTHR43384:SF4">
    <property type="entry name" value="CELLULOSE BIOSYNTHESIS PROTEIN BCSQ-RELATED"/>
    <property type="match status" value="1"/>
</dbReference>
<reference evidence="4" key="1">
    <citation type="submission" date="2023-05" db="EMBL/GenBank/DDBJ databases">
        <title>Comparative genomics of Bacillaceae isolates and their secondary metabolite potential.</title>
        <authorList>
            <person name="Song L."/>
            <person name="Nielsen L.J."/>
            <person name="Mohite O."/>
            <person name="Xu X."/>
            <person name="Weber T."/>
            <person name="Kovacs A.T."/>
        </authorList>
    </citation>
    <scope>NUCLEOTIDE SEQUENCE</scope>
    <source>
        <strain evidence="4">XLM17</strain>
    </source>
</reference>
<evidence type="ECO:0000313" key="5">
    <source>
        <dbReference type="Proteomes" id="UP001178288"/>
    </source>
</evidence>
<dbReference type="AlphaFoldDB" id="A0AA95MW01"/>
<dbReference type="Gene3D" id="3.40.50.300">
    <property type="entry name" value="P-loop containing nucleotide triphosphate hydrolases"/>
    <property type="match status" value="1"/>
</dbReference>
<dbReference type="GO" id="GO:0051782">
    <property type="term" value="P:negative regulation of cell division"/>
    <property type="evidence" value="ECO:0007669"/>
    <property type="project" value="TreeGrafter"/>
</dbReference>
<keyword evidence="2" id="KW-0067">ATP-binding</keyword>
<dbReference type="SUPFAM" id="SSF52540">
    <property type="entry name" value="P-loop containing nucleoside triphosphate hydrolases"/>
    <property type="match status" value="1"/>
</dbReference>
<dbReference type="InterPro" id="IPR027417">
    <property type="entry name" value="P-loop_NTPase"/>
</dbReference>
<dbReference type="InterPro" id="IPR033875">
    <property type="entry name" value="FlhG"/>
</dbReference>
<dbReference type="EMBL" id="CP126114">
    <property type="protein sequence ID" value="WHY88416.1"/>
    <property type="molecule type" value="Genomic_DNA"/>
</dbReference>
<proteinExistence type="predicted"/>
<dbReference type="KEGG" id="nnv:QNH39_11500"/>
<dbReference type="PANTHER" id="PTHR43384">
    <property type="entry name" value="SEPTUM SITE-DETERMINING PROTEIN MIND HOMOLOG, CHLOROPLASTIC-RELATED"/>
    <property type="match status" value="1"/>
</dbReference>
<feature type="domain" description="AAA" evidence="3">
    <location>
        <begin position="24"/>
        <end position="179"/>
    </location>
</feature>
<sequence>MQQDQAYSLRQLSKSLADPVRSSRVVTVASGKGGVGKSNFALNFALSLIELGQKVVLVDLDLGMANIDILMGITPRSNLLEMIQQQKSVWDVVEKGPNGLEFIAGGSGFTKLLQLQEEERSFFFAELEKLHGYADTIIIDTGAGLTLESQQCHLSADEVILITTAEPTAIADAYAVVKILHSQRPSLSFQLVINRVTNPKEGMEVASKFKTAVHSFLNREIKIFGAIPEDSHVLQAVLKQVPFCLAAPKSAASLTLKRLAERFVTGSAEPSENGGIKGFVRKLTKMLNF</sequence>
<dbReference type="GO" id="GO:0009898">
    <property type="term" value="C:cytoplasmic side of plasma membrane"/>
    <property type="evidence" value="ECO:0007669"/>
    <property type="project" value="TreeGrafter"/>
</dbReference>
<evidence type="ECO:0000256" key="2">
    <source>
        <dbReference type="ARBA" id="ARBA00022840"/>
    </source>
</evidence>
<dbReference type="CDD" id="cd02038">
    <property type="entry name" value="FlhG-like"/>
    <property type="match status" value="1"/>
</dbReference>
<dbReference type="GO" id="GO:0005829">
    <property type="term" value="C:cytosol"/>
    <property type="evidence" value="ECO:0007669"/>
    <property type="project" value="TreeGrafter"/>
</dbReference>
<evidence type="ECO:0000259" key="3">
    <source>
        <dbReference type="Pfam" id="PF13614"/>
    </source>
</evidence>
<dbReference type="PIRSF" id="PIRSF003092">
    <property type="entry name" value="MinD"/>
    <property type="match status" value="1"/>
</dbReference>
<gene>
    <name evidence="4" type="ORF">QNH39_11500</name>
</gene>